<evidence type="ECO:0000313" key="1">
    <source>
        <dbReference type="EMBL" id="ORX65683.1"/>
    </source>
</evidence>
<dbReference type="Proteomes" id="UP000193922">
    <property type="component" value="Unassembled WGS sequence"/>
</dbReference>
<dbReference type="RefSeq" id="XP_040739794.1">
    <property type="nucleotide sequence ID" value="XM_040888809.1"/>
</dbReference>
<reference evidence="1 2" key="1">
    <citation type="submission" date="2016-07" db="EMBL/GenBank/DDBJ databases">
        <title>Pervasive Adenine N6-methylation of Active Genes in Fungi.</title>
        <authorList>
            <consortium name="DOE Joint Genome Institute"/>
            <person name="Mondo S.J."/>
            <person name="Dannebaum R.O."/>
            <person name="Kuo R.C."/>
            <person name="Labutti K."/>
            <person name="Haridas S."/>
            <person name="Kuo A."/>
            <person name="Salamov A."/>
            <person name="Ahrendt S.R."/>
            <person name="Lipzen A."/>
            <person name="Sullivan W."/>
            <person name="Andreopoulos W.B."/>
            <person name="Clum A."/>
            <person name="Lindquist E."/>
            <person name="Daum C."/>
            <person name="Ramamoorthy G.K."/>
            <person name="Gryganskyi A."/>
            <person name="Culley D."/>
            <person name="Magnuson J.K."/>
            <person name="James T.Y."/>
            <person name="O'Malley M.A."/>
            <person name="Stajich J.E."/>
            <person name="Spatafora J.W."/>
            <person name="Visel A."/>
            <person name="Grigoriev I.V."/>
        </authorList>
    </citation>
    <scope>NUCLEOTIDE SEQUENCE [LARGE SCALE GENOMIC DNA]</scope>
    <source>
        <strain evidence="1 2">ATCC 12442</strain>
    </source>
</reference>
<accession>A0A1Y1VWU8</accession>
<protein>
    <submittedName>
        <fullName evidence="1">Uncharacterized protein</fullName>
    </submittedName>
</protein>
<gene>
    <name evidence="1" type="ORF">DL89DRAFT_270736</name>
</gene>
<dbReference type="EMBL" id="MCFD01000023">
    <property type="protein sequence ID" value="ORX65683.1"/>
    <property type="molecule type" value="Genomic_DNA"/>
</dbReference>
<evidence type="ECO:0000313" key="2">
    <source>
        <dbReference type="Proteomes" id="UP000193922"/>
    </source>
</evidence>
<dbReference type="GeneID" id="63805457"/>
<dbReference type="OrthoDB" id="10257284at2759"/>
<proteinExistence type="predicted"/>
<comment type="caution">
    <text evidence="1">The sequence shown here is derived from an EMBL/GenBank/DDBJ whole genome shotgun (WGS) entry which is preliminary data.</text>
</comment>
<keyword evidence="2" id="KW-1185">Reference proteome</keyword>
<sequence>MPCKRLYVVRILIRDLCASIRSIYDLPQSHKRIAEEAETTLHIERNGCILHVQTYKNPRKHNAMMGSTMCTFDALMEHTQPLLATEDNYKNECSEFSANSRNLEL</sequence>
<organism evidence="1 2">
    <name type="scientific">Linderina pennispora</name>
    <dbReference type="NCBI Taxonomy" id="61395"/>
    <lineage>
        <taxon>Eukaryota</taxon>
        <taxon>Fungi</taxon>
        <taxon>Fungi incertae sedis</taxon>
        <taxon>Zoopagomycota</taxon>
        <taxon>Kickxellomycotina</taxon>
        <taxon>Kickxellomycetes</taxon>
        <taxon>Kickxellales</taxon>
        <taxon>Kickxellaceae</taxon>
        <taxon>Linderina</taxon>
    </lineage>
</organism>
<dbReference type="AlphaFoldDB" id="A0A1Y1VWU8"/>
<name>A0A1Y1VWU8_9FUNG</name>